<accession>A0A3R6XUV2</accession>
<dbReference type="PANTHER" id="PTHR24198:SF165">
    <property type="entry name" value="ANKYRIN REPEAT-CONTAINING PROTEIN-RELATED"/>
    <property type="match status" value="1"/>
</dbReference>
<gene>
    <name evidence="11" type="ORF">DYB35_000290</name>
</gene>
<evidence type="ECO:0000313" key="11">
    <source>
        <dbReference type="EMBL" id="RHY92182.1"/>
    </source>
</evidence>
<keyword evidence="5 6" id="KW-0040">ANK repeat</keyword>
<feature type="transmembrane region" description="Helical" evidence="9">
    <location>
        <begin position="184"/>
        <end position="205"/>
    </location>
</feature>
<evidence type="ECO:0000256" key="8">
    <source>
        <dbReference type="SAM" id="MobiDB-lite"/>
    </source>
</evidence>
<feature type="compositionally biased region" description="Low complexity" evidence="8">
    <location>
        <begin position="977"/>
        <end position="996"/>
    </location>
</feature>
<dbReference type="InterPro" id="IPR036770">
    <property type="entry name" value="Ankyrin_rpt-contain_sf"/>
</dbReference>
<evidence type="ECO:0000313" key="12">
    <source>
        <dbReference type="Proteomes" id="UP000285712"/>
    </source>
</evidence>
<dbReference type="InterPro" id="IPR000433">
    <property type="entry name" value="Znf_ZZ"/>
</dbReference>
<feature type="compositionally biased region" description="Basic and acidic residues" evidence="8">
    <location>
        <begin position="924"/>
        <end position="941"/>
    </location>
</feature>
<dbReference type="Gene3D" id="3.30.60.90">
    <property type="match status" value="1"/>
</dbReference>
<dbReference type="PROSITE" id="PS50088">
    <property type="entry name" value="ANK_REPEAT"/>
    <property type="match status" value="5"/>
</dbReference>
<comment type="caution">
    <text evidence="11">The sequence shown here is derived from an EMBL/GenBank/DDBJ whole genome shotgun (WGS) entry which is preliminary data.</text>
</comment>
<feature type="region of interest" description="Disordered" evidence="8">
    <location>
        <begin position="696"/>
        <end position="728"/>
    </location>
</feature>
<dbReference type="VEuPathDB" id="FungiDB:H257_11857"/>
<evidence type="ECO:0000256" key="9">
    <source>
        <dbReference type="SAM" id="Phobius"/>
    </source>
</evidence>
<feature type="transmembrane region" description="Helical" evidence="9">
    <location>
        <begin position="145"/>
        <end position="172"/>
    </location>
</feature>
<feature type="repeat" description="ANK" evidence="6">
    <location>
        <begin position="482"/>
        <end position="514"/>
    </location>
</feature>
<sequence>MQQRVRKTAEKVSAGRSGNNNTSSDGSGIARTGSPCREMVVAKHISSPKLSMANSYYAGSLIWISMMSFVVGLVAVVGSQFENAVQSVFKYNDVTQHSACTTVLLILGSMAVLNVGLAFPAMGWQFSMLYQPVTPSSTTVLRLKFLYWCETMFLIQYIGGVVGLVSFIFYGIRLKMEFDGFYSTWGRLAWAVNAVLVLLVAYQWVVFDRFRTHQKQQLGAPNELEHVGSWKFRRWISGLMGKKAKTTSEFRANLYASVKRGQVIEVQALLANALEGLTSENFLDKMGGVDMGIGSVYQWLWRRHNRGKYALVSPLHVAVSHGHVECIHVLQQYQANLDIVATTDIFSKELAVPPLFYADSRDTMNVLLGYGANHLMVPSFGTAMSTTVLQHNLFLDRVGLARLLEDHGCDYALTPLHALAAVGDVAAVQYYMKNGVDPDMLGEYYVGLNQRTPLHWAAVMGRTRVVEALLLHRATVDFTDRMGRTPLHWAARHNQVGAINALLSSHANPICLDDSNMTPLDVGSHSGTLREPAIRSLVSCGSLDINGAYCGDTPLHLALKQGHKEAALALVACGADIYQTNRDGRRAIDCCISAELQYSIKKASGSVDVYVSYDPPYYAFAKAVCDSIETNFISVNLRPVLETVYLYTRQIIPFQRSVVVHKSTPTTDPTSRVQLYSIEMNQDVFTQAMRSLLDGLRDEDDGSDEEDEKDDEHGLHSSFIDDASPSSTQFLSPSSMQAIYRRRDSTSPALAVSRFLPRDGIVAACLQRHDEGIHDVMDTSVVDDEGLLHHGISCDECQLHPIEGVRYNCQRCPQYNLCMCCYSAREDFHPQSHVFTPFEACQAGPSPPGRVVVAVAAAAPPPPQSPGLTRAPCPTHENRVVHGPPDDVRGAKAPQVPAPKQPSVQQPMAAADLTADQIARMEESRKKALERTRRRLDENRRQQLQQLQPVGGRPSASEGAPPPSIPLLPNFSLMVEPTTTTRRPTPTLPPSVTVSPAETTPEMPSFNLLPSLNVMATPPRVGFSIAYHPRVRSSALLLAVFGHDPLPKVPEPSLECDLLLSARRALLVIQEAKQGHGLVQYEHNRGKDPHFLDRWQLFHAVPHLSFGGQQALATRFPNLPVTTLLQMNTRFNPMHWKRMLPWISDTAAQSIHSHLKSKL</sequence>
<evidence type="ECO:0000256" key="1">
    <source>
        <dbReference type="ARBA" id="ARBA00022723"/>
    </source>
</evidence>
<dbReference type="EMBL" id="QUTG01003301">
    <property type="protein sequence ID" value="RHY92182.1"/>
    <property type="molecule type" value="Genomic_DNA"/>
</dbReference>
<dbReference type="Pfam" id="PF12796">
    <property type="entry name" value="Ank_2"/>
    <property type="match status" value="1"/>
</dbReference>
<proteinExistence type="predicted"/>
<keyword evidence="3 7" id="KW-0863">Zinc-finger</keyword>
<dbReference type="CDD" id="cd02249">
    <property type="entry name" value="ZZ"/>
    <property type="match status" value="1"/>
</dbReference>
<feature type="compositionally biased region" description="Low complexity" evidence="8">
    <location>
        <begin position="15"/>
        <end position="28"/>
    </location>
</feature>
<keyword evidence="9" id="KW-1133">Transmembrane helix</keyword>
<feature type="repeat" description="ANK" evidence="6">
    <location>
        <begin position="550"/>
        <end position="582"/>
    </location>
</feature>
<dbReference type="PROSITE" id="PS50135">
    <property type="entry name" value="ZF_ZZ_2"/>
    <property type="match status" value="1"/>
</dbReference>
<dbReference type="PROSITE" id="PS50297">
    <property type="entry name" value="ANK_REP_REGION"/>
    <property type="match status" value="3"/>
</dbReference>
<name>A0A3R6XUV2_APHAT</name>
<keyword evidence="1" id="KW-0479">Metal-binding</keyword>
<dbReference type="SUPFAM" id="SSF48403">
    <property type="entry name" value="Ankyrin repeat"/>
    <property type="match status" value="2"/>
</dbReference>
<dbReference type="VEuPathDB" id="FungiDB:H257_10110"/>
<dbReference type="GO" id="GO:0008270">
    <property type="term" value="F:zinc ion binding"/>
    <property type="evidence" value="ECO:0007669"/>
    <property type="project" value="UniProtKB-KW"/>
</dbReference>
<protein>
    <recommendedName>
        <fullName evidence="10">ZZ-type domain-containing protein</fullName>
    </recommendedName>
</protein>
<reference evidence="11 12" key="1">
    <citation type="submission" date="2018-08" db="EMBL/GenBank/DDBJ databases">
        <title>Aphanomyces genome sequencing and annotation.</title>
        <authorList>
            <person name="Minardi D."/>
            <person name="Oidtmann B."/>
            <person name="Van Der Giezen M."/>
            <person name="Studholme D.J."/>
        </authorList>
    </citation>
    <scope>NUCLEOTIDE SEQUENCE [LARGE SCALE GENOMIC DNA]</scope>
    <source>
        <strain evidence="11 12">Sv</strain>
    </source>
</reference>
<dbReference type="Proteomes" id="UP000285712">
    <property type="component" value="Unassembled WGS sequence"/>
</dbReference>
<feature type="repeat" description="ANK" evidence="6">
    <location>
        <begin position="310"/>
        <end position="342"/>
    </location>
</feature>
<evidence type="ECO:0000256" key="7">
    <source>
        <dbReference type="PROSITE-ProRule" id="PRU00228"/>
    </source>
</evidence>
<dbReference type="SUPFAM" id="SSF57850">
    <property type="entry name" value="RING/U-box"/>
    <property type="match status" value="1"/>
</dbReference>
<organism evidence="11 12">
    <name type="scientific">Aphanomyces astaci</name>
    <name type="common">Crayfish plague agent</name>
    <dbReference type="NCBI Taxonomy" id="112090"/>
    <lineage>
        <taxon>Eukaryota</taxon>
        <taxon>Sar</taxon>
        <taxon>Stramenopiles</taxon>
        <taxon>Oomycota</taxon>
        <taxon>Saprolegniomycetes</taxon>
        <taxon>Saprolegniales</taxon>
        <taxon>Verrucalvaceae</taxon>
        <taxon>Aphanomyces</taxon>
    </lineage>
</organism>
<keyword evidence="4" id="KW-0862">Zinc</keyword>
<dbReference type="Pfam" id="PF00569">
    <property type="entry name" value="ZZ"/>
    <property type="match status" value="1"/>
</dbReference>
<keyword evidence="9" id="KW-0472">Membrane</keyword>
<dbReference type="SMART" id="SM00248">
    <property type="entry name" value="ANK"/>
    <property type="match status" value="5"/>
</dbReference>
<dbReference type="PANTHER" id="PTHR24198">
    <property type="entry name" value="ANKYRIN REPEAT AND PROTEIN KINASE DOMAIN-CONTAINING PROTEIN"/>
    <property type="match status" value="1"/>
</dbReference>
<feature type="repeat" description="ANK" evidence="6">
    <location>
        <begin position="411"/>
        <end position="443"/>
    </location>
</feature>
<feature type="compositionally biased region" description="Acidic residues" evidence="8">
    <location>
        <begin position="697"/>
        <end position="710"/>
    </location>
</feature>
<feature type="region of interest" description="Disordered" evidence="8">
    <location>
        <begin position="861"/>
        <end position="909"/>
    </location>
</feature>
<evidence type="ECO:0000259" key="10">
    <source>
        <dbReference type="PROSITE" id="PS50135"/>
    </source>
</evidence>
<feature type="region of interest" description="Disordered" evidence="8">
    <location>
        <begin position="1"/>
        <end position="32"/>
    </location>
</feature>
<dbReference type="Pfam" id="PF00023">
    <property type="entry name" value="Ank"/>
    <property type="match status" value="2"/>
</dbReference>
<evidence type="ECO:0000256" key="6">
    <source>
        <dbReference type="PROSITE-ProRule" id="PRU00023"/>
    </source>
</evidence>
<feature type="region of interest" description="Disordered" evidence="8">
    <location>
        <begin position="924"/>
        <end position="999"/>
    </location>
</feature>
<feature type="domain" description="ZZ-type" evidence="10">
    <location>
        <begin position="789"/>
        <end position="843"/>
    </location>
</feature>
<evidence type="ECO:0000256" key="3">
    <source>
        <dbReference type="ARBA" id="ARBA00022771"/>
    </source>
</evidence>
<feature type="compositionally biased region" description="Basic and acidic residues" evidence="8">
    <location>
        <begin position="876"/>
        <end position="890"/>
    </location>
</feature>
<keyword evidence="9" id="KW-0812">Transmembrane</keyword>
<dbReference type="Gene3D" id="1.25.40.20">
    <property type="entry name" value="Ankyrin repeat-containing domain"/>
    <property type="match status" value="3"/>
</dbReference>
<evidence type="ECO:0000256" key="4">
    <source>
        <dbReference type="ARBA" id="ARBA00022833"/>
    </source>
</evidence>
<keyword evidence="2" id="KW-0677">Repeat</keyword>
<feature type="transmembrane region" description="Helical" evidence="9">
    <location>
        <begin position="56"/>
        <end position="78"/>
    </location>
</feature>
<evidence type="ECO:0000256" key="5">
    <source>
        <dbReference type="ARBA" id="ARBA00023043"/>
    </source>
</evidence>
<dbReference type="AlphaFoldDB" id="A0A3R6XUV2"/>
<dbReference type="InterPro" id="IPR002110">
    <property type="entry name" value="Ankyrin_rpt"/>
</dbReference>
<dbReference type="SMART" id="SM00291">
    <property type="entry name" value="ZnF_ZZ"/>
    <property type="match status" value="1"/>
</dbReference>
<evidence type="ECO:0000256" key="2">
    <source>
        <dbReference type="ARBA" id="ARBA00022737"/>
    </source>
</evidence>
<feature type="transmembrane region" description="Helical" evidence="9">
    <location>
        <begin position="99"/>
        <end position="125"/>
    </location>
</feature>
<dbReference type="InterPro" id="IPR043145">
    <property type="entry name" value="Znf_ZZ_sf"/>
</dbReference>
<feature type="repeat" description="ANK" evidence="6">
    <location>
        <begin position="449"/>
        <end position="481"/>
    </location>
</feature>